<evidence type="ECO:0000313" key="14">
    <source>
        <dbReference type="Proteomes" id="UP000265955"/>
    </source>
</evidence>
<keyword evidence="14" id="KW-1185">Reference proteome</keyword>
<keyword evidence="5" id="KW-0812">Transmembrane</keyword>
<protein>
    <submittedName>
        <fullName evidence="13">Porin</fullName>
    </submittedName>
</protein>
<name>A0A3A3FMC3_9BURK</name>
<keyword evidence="4" id="KW-1134">Transmembrane beta strand</keyword>
<evidence type="ECO:0000256" key="3">
    <source>
        <dbReference type="ARBA" id="ARBA00022448"/>
    </source>
</evidence>
<dbReference type="EMBL" id="QYUO01000003">
    <property type="protein sequence ID" value="RJF92682.1"/>
    <property type="molecule type" value="Genomic_DNA"/>
</dbReference>
<proteinExistence type="predicted"/>
<comment type="subcellular location">
    <subcellularLocation>
        <location evidence="1">Cell outer membrane</location>
        <topology evidence="1">Multi-pass membrane protein</topology>
    </subcellularLocation>
</comment>
<sequence length="365" mass="38619">MQQNRDKLKRLMLLAAIGSAFAGSAAAQTNVSVSGLVDAYAGRMRYAGDPAGRAAVNSSGMTTSWFGFRGTEDLGGGLTARFALTSFFKTDTGAVGRFASDTMWARDASVGLSGGFGSVLLGRGLAPNFLPSVRFNAFGDSFTFSPLILHMDVPLFNGSRWTNSVQGDTGWSNEIIYSTPNFGGLTANVHYQFGEVAGDNGVNNVGANLFYAAGGLGLTAFYHQVEVSNPLNATVGNVQPAGNLPLPSGLFAARQKAWMLGASYDFKVVKVFATYGQTSHNIDLDDKTGSLSASVPMGAGRVLAAWAQTKRNGLAVGADQKRDTASVGYVYDLSKRTDLYAVAMNDRITRQSSGNSFGLGMRHRF</sequence>
<gene>
    <name evidence="13" type="ORF">D3871_29310</name>
</gene>
<evidence type="ECO:0000256" key="8">
    <source>
        <dbReference type="ARBA" id="ARBA00023114"/>
    </source>
</evidence>
<dbReference type="InterPro" id="IPR050298">
    <property type="entry name" value="Gram-neg_bact_OMP"/>
</dbReference>
<keyword evidence="8" id="KW-0626">Porin</keyword>
<comment type="subunit">
    <text evidence="2">Homotrimer.</text>
</comment>
<evidence type="ECO:0000256" key="11">
    <source>
        <dbReference type="SAM" id="SignalP"/>
    </source>
</evidence>
<dbReference type="RefSeq" id="WP_119772673.1">
    <property type="nucleotide sequence ID" value="NZ_QYUO01000003.1"/>
</dbReference>
<feature type="signal peptide" evidence="11">
    <location>
        <begin position="1"/>
        <end position="22"/>
    </location>
</feature>
<organism evidence="13 14">
    <name type="scientific">Noviherbaspirillum saxi</name>
    <dbReference type="NCBI Taxonomy" id="2320863"/>
    <lineage>
        <taxon>Bacteria</taxon>
        <taxon>Pseudomonadati</taxon>
        <taxon>Pseudomonadota</taxon>
        <taxon>Betaproteobacteria</taxon>
        <taxon>Burkholderiales</taxon>
        <taxon>Oxalobacteraceae</taxon>
        <taxon>Noviherbaspirillum</taxon>
    </lineage>
</organism>
<reference evidence="14" key="1">
    <citation type="submission" date="2018-09" db="EMBL/GenBank/DDBJ databases">
        <authorList>
            <person name="Zhu H."/>
        </authorList>
    </citation>
    <scope>NUCLEOTIDE SEQUENCE [LARGE SCALE GENOMIC DNA]</scope>
    <source>
        <strain evidence="14">K1R23-30</strain>
    </source>
</reference>
<keyword evidence="7" id="KW-0406">Ion transport</keyword>
<feature type="domain" description="Porin" evidence="12">
    <location>
        <begin position="15"/>
        <end position="347"/>
    </location>
</feature>
<dbReference type="Proteomes" id="UP000265955">
    <property type="component" value="Unassembled WGS sequence"/>
</dbReference>
<evidence type="ECO:0000256" key="1">
    <source>
        <dbReference type="ARBA" id="ARBA00004571"/>
    </source>
</evidence>
<evidence type="ECO:0000313" key="13">
    <source>
        <dbReference type="EMBL" id="RJF92682.1"/>
    </source>
</evidence>
<evidence type="ECO:0000256" key="9">
    <source>
        <dbReference type="ARBA" id="ARBA00023136"/>
    </source>
</evidence>
<feature type="chain" id="PRO_5017464106" evidence="11">
    <location>
        <begin position="23"/>
        <end position="365"/>
    </location>
</feature>
<accession>A0A3A3FMC3</accession>
<dbReference type="OrthoDB" id="5289162at2"/>
<dbReference type="Pfam" id="PF13609">
    <property type="entry name" value="Porin_4"/>
    <property type="match status" value="1"/>
</dbReference>
<dbReference type="Gene3D" id="2.40.160.10">
    <property type="entry name" value="Porin"/>
    <property type="match status" value="1"/>
</dbReference>
<dbReference type="InterPro" id="IPR023614">
    <property type="entry name" value="Porin_dom_sf"/>
</dbReference>
<dbReference type="PANTHER" id="PTHR34501:SF9">
    <property type="entry name" value="MAJOR OUTER MEMBRANE PROTEIN P.IA"/>
    <property type="match status" value="1"/>
</dbReference>
<evidence type="ECO:0000256" key="6">
    <source>
        <dbReference type="ARBA" id="ARBA00022729"/>
    </source>
</evidence>
<evidence type="ECO:0000256" key="5">
    <source>
        <dbReference type="ARBA" id="ARBA00022692"/>
    </source>
</evidence>
<evidence type="ECO:0000256" key="2">
    <source>
        <dbReference type="ARBA" id="ARBA00011233"/>
    </source>
</evidence>
<keyword evidence="10" id="KW-0998">Cell outer membrane</keyword>
<keyword evidence="3" id="KW-0813">Transport</keyword>
<keyword evidence="9" id="KW-0472">Membrane</keyword>
<evidence type="ECO:0000256" key="10">
    <source>
        <dbReference type="ARBA" id="ARBA00023237"/>
    </source>
</evidence>
<comment type="caution">
    <text evidence="13">The sequence shown here is derived from an EMBL/GenBank/DDBJ whole genome shotgun (WGS) entry which is preliminary data.</text>
</comment>
<dbReference type="InterPro" id="IPR033900">
    <property type="entry name" value="Gram_neg_porin_domain"/>
</dbReference>
<dbReference type="GO" id="GO:0046930">
    <property type="term" value="C:pore complex"/>
    <property type="evidence" value="ECO:0007669"/>
    <property type="project" value="UniProtKB-KW"/>
</dbReference>
<evidence type="ECO:0000256" key="7">
    <source>
        <dbReference type="ARBA" id="ARBA00023065"/>
    </source>
</evidence>
<dbReference type="PANTHER" id="PTHR34501">
    <property type="entry name" value="PROTEIN YDDL-RELATED"/>
    <property type="match status" value="1"/>
</dbReference>
<dbReference type="GO" id="GO:0015288">
    <property type="term" value="F:porin activity"/>
    <property type="evidence" value="ECO:0007669"/>
    <property type="project" value="UniProtKB-KW"/>
</dbReference>
<keyword evidence="6 11" id="KW-0732">Signal</keyword>
<dbReference type="SUPFAM" id="SSF56935">
    <property type="entry name" value="Porins"/>
    <property type="match status" value="1"/>
</dbReference>
<dbReference type="GO" id="GO:0009279">
    <property type="term" value="C:cell outer membrane"/>
    <property type="evidence" value="ECO:0007669"/>
    <property type="project" value="UniProtKB-SubCell"/>
</dbReference>
<evidence type="ECO:0000259" key="12">
    <source>
        <dbReference type="Pfam" id="PF13609"/>
    </source>
</evidence>
<dbReference type="GO" id="GO:0006811">
    <property type="term" value="P:monoatomic ion transport"/>
    <property type="evidence" value="ECO:0007669"/>
    <property type="project" value="UniProtKB-KW"/>
</dbReference>
<dbReference type="AlphaFoldDB" id="A0A3A3FMC3"/>
<dbReference type="CDD" id="cd00342">
    <property type="entry name" value="gram_neg_porins"/>
    <property type="match status" value="1"/>
</dbReference>
<evidence type="ECO:0000256" key="4">
    <source>
        <dbReference type="ARBA" id="ARBA00022452"/>
    </source>
</evidence>